<gene>
    <name evidence="14" type="ORF">M441DRAFT_448781</name>
</gene>
<dbReference type="InterPro" id="IPR017972">
    <property type="entry name" value="Cyt_P450_CS"/>
</dbReference>
<dbReference type="PANTHER" id="PTHR24287">
    <property type="entry name" value="P450, PUTATIVE (EUROFUNG)-RELATED"/>
    <property type="match status" value="1"/>
</dbReference>
<dbReference type="SUPFAM" id="SSF48264">
    <property type="entry name" value="Cytochrome P450"/>
    <property type="match status" value="1"/>
</dbReference>
<keyword evidence="8 11" id="KW-0408">Iron</keyword>
<sequence length="525" mass="59465">MAFSLLCLPSHTLTIFICLIPAITVLVWLRHLASDIVIKRAGGARAPVLAGNLLSASKLYYEIGKSQYHNRLVDWCTGQLDSLPPGKRTFAEFSLTGAKRVLITREPEQIKAILATNFSNFGHGPMWHKLWHPFLGDGIFGVDGQLWHDSRSMIRPIFSKDRLRNLAIFDTCTDKLLSKIPSSGGTVDLKDLFYRWSLDTTTEFLLGENAGSLDFPDNKVFNAIHTVQRMQMYIFVLNPIAPLIPKGEYYRAIKRIEEFIEPIIARTLAICPTQLQQLSKSDLEFSFLHSIAIYTRDPKLIRDQIMSVLFAGRDTTAATLSWAMYELSNYPHMWAKLRKEILNKLGPQAAPTYEVLKNLTYLKKVLNETLRLHPATPLNMRQALETTTIPGRPGEADIVLLKGDSVTINVLGMHTCVDLYPPTSEKFADLKIFSPERWEHWTPKPWTYIPFSGGPRICIGQNFALTEMAFCLVRLAQQYERIEYRGDWAAQKLQVDLIGTPALGVPMALYKPGEVPDPSFKYHIN</sequence>
<evidence type="ECO:0000256" key="4">
    <source>
        <dbReference type="ARBA" id="ARBA00022692"/>
    </source>
</evidence>
<feature type="binding site" description="axial binding residue" evidence="11">
    <location>
        <position position="458"/>
    </location>
    <ligand>
        <name>heme</name>
        <dbReference type="ChEBI" id="CHEBI:30413"/>
    </ligand>
    <ligandPart>
        <name>Fe</name>
        <dbReference type="ChEBI" id="CHEBI:18248"/>
    </ligandPart>
</feature>
<organism evidence="14 15">
    <name type="scientific">Trichoderma asperellum (strain ATCC 204424 / CBS 433.97 / NBRC 101777)</name>
    <dbReference type="NCBI Taxonomy" id="1042311"/>
    <lineage>
        <taxon>Eukaryota</taxon>
        <taxon>Fungi</taxon>
        <taxon>Dikarya</taxon>
        <taxon>Ascomycota</taxon>
        <taxon>Pezizomycotina</taxon>
        <taxon>Sordariomycetes</taxon>
        <taxon>Hypocreomycetidae</taxon>
        <taxon>Hypocreales</taxon>
        <taxon>Hypocreaceae</taxon>
        <taxon>Trichoderma</taxon>
    </lineage>
</organism>
<evidence type="ECO:0000256" key="1">
    <source>
        <dbReference type="ARBA" id="ARBA00001971"/>
    </source>
</evidence>
<dbReference type="PRINTS" id="PR00385">
    <property type="entry name" value="P450"/>
</dbReference>
<keyword evidence="9 12" id="KW-0503">Monooxygenase</keyword>
<dbReference type="Proteomes" id="UP000240493">
    <property type="component" value="Unassembled WGS sequence"/>
</dbReference>
<evidence type="ECO:0000256" key="8">
    <source>
        <dbReference type="ARBA" id="ARBA00023004"/>
    </source>
</evidence>
<keyword evidence="10 13" id="KW-0472">Membrane</keyword>
<dbReference type="InterPro" id="IPR001128">
    <property type="entry name" value="Cyt_P450"/>
</dbReference>
<name>A0A2T3YVZ6_TRIA4</name>
<keyword evidence="5 11" id="KW-0479">Metal-binding</keyword>
<dbReference type="PRINTS" id="PR00463">
    <property type="entry name" value="EP450I"/>
</dbReference>
<proteinExistence type="inferred from homology"/>
<dbReference type="PROSITE" id="PS00086">
    <property type="entry name" value="CYTOCHROME_P450"/>
    <property type="match status" value="1"/>
</dbReference>
<dbReference type="Gene3D" id="1.10.630.10">
    <property type="entry name" value="Cytochrome P450"/>
    <property type="match status" value="1"/>
</dbReference>
<dbReference type="EMBL" id="KZ679269">
    <property type="protein sequence ID" value="PTB36741.1"/>
    <property type="molecule type" value="Genomic_DNA"/>
</dbReference>
<evidence type="ECO:0000256" key="13">
    <source>
        <dbReference type="SAM" id="Phobius"/>
    </source>
</evidence>
<dbReference type="GO" id="GO:0016020">
    <property type="term" value="C:membrane"/>
    <property type="evidence" value="ECO:0007669"/>
    <property type="project" value="UniProtKB-SubCell"/>
</dbReference>
<dbReference type="InterPro" id="IPR047146">
    <property type="entry name" value="Cyt_P450_E_CYP52_fungi"/>
</dbReference>
<accession>A0A2T3YVZ6</accession>
<feature type="transmembrane region" description="Helical" evidence="13">
    <location>
        <begin position="12"/>
        <end position="29"/>
    </location>
</feature>
<dbReference type="GO" id="GO:0020037">
    <property type="term" value="F:heme binding"/>
    <property type="evidence" value="ECO:0007669"/>
    <property type="project" value="InterPro"/>
</dbReference>
<dbReference type="AlphaFoldDB" id="A0A2T3YVZ6"/>
<keyword evidence="4 13" id="KW-0812">Transmembrane</keyword>
<evidence type="ECO:0000313" key="14">
    <source>
        <dbReference type="EMBL" id="PTB36741.1"/>
    </source>
</evidence>
<keyword evidence="7 12" id="KW-0560">Oxidoreductase</keyword>
<dbReference type="InterPro" id="IPR036396">
    <property type="entry name" value="Cyt_P450_sf"/>
</dbReference>
<evidence type="ECO:0000256" key="9">
    <source>
        <dbReference type="ARBA" id="ARBA00023033"/>
    </source>
</evidence>
<comment type="cofactor">
    <cofactor evidence="1 11">
        <name>heme</name>
        <dbReference type="ChEBI" id="CHEBI:30413"/>
    </cofactor>
</comment>
<evidence type="ECO:0000256" key="3">
    <source>
        <dbReference type="ARBA" id="ARBA00010617"/>
    </source>
</evidence>
<evidence type="ECO:0000256" key="2">
    <source>
        <dbReference type="ARBA" id="ARBA00004167"/>
    </source>
</evidence>
<dbReference type="STRING" id="1042311.A0A2T3YVZ6"/>
<evidence type="ECO:0000256" key="12">
    <source>
        <dbReference type="RuleBase" id="RU000461"/>
    </source>
</evidence>
<evidence type="ECO:0000256" key="10">
    <source>
        <dbReference type="ARBA" id="ARBA00023136"/>
    </source>
</evidence>
<keyword evidence="15" id="KW-1185">Reference proteome</keyword>
<evidence type="ECO:0000256" key="7">
    <source>
        <dbReference type="ARBA" id="ARBA00023002"/>
    </source>
</evidence>
<evidence type="ECO:0000313" key="15">
    <source>
        <dbReference type="Proteomes" id="UP000240493"/>
    </source>
</evidence>
<dbReference type="OrthoDB" id="1470350at2759"/>
<evidence type="ECO:0000256" key="5">
    <source>
        <dbReference type="ARBA" id="ARBA00022723"/>
    </source>
</evidence>
<reference evidence="14 15" key="1">
    <citation type="submission" date="2016-07" db="EMBL/GenBank/DDBJ databases">
        <title>Multiple horizontal gene transfer events from other fungi enriched the ability of initially mycotrophic Trichoderma (Ascomycota) to feed on dead plant biomass.</title>
        <authorList>
            <consortium name="DOE Joint Genome Institute"/>
            <person name="Aerts A."/>
            <person name="Atanasova L."/>
            <person name="Chenthamara K."/>
            <person name="Zhang J."/>
            <person name="Grujic M."/>
            <person name="Henrissat B."/>
            <person name="Kuo A."/>
            <person name="Salamov A."/>
            <person name="Lipzen A."/>
            <person name="Labutti K."/>
            <person name="Barry K."/>
            <person name="Miao Y."/>
            <person name="Rahimi M.J."/>
            <person name="Shen Q."/>
            <person name="Grigoriev I.V."/>
            <person name="Kubicek C.P."/>
            <person name="Druzhinina I.S."/>
        </authorList>
    </citation>
    <scope>NUCLEOTIDE SEQUENCE [LARGE SCALE GENOMIC DNA]</scope>
    <source>
        <strain evidence="14 15">CBS 433.97</strain>
    </source>
</reference>
<dbReference type="CDD" id="cd11063">
    <property type="entry name" value="CYP52"/>
    <property type="match status" value="1"/>
</dbReference>
<dbReference type="GO" id="GO:0005506">
    <property type="term" value="F:iron ion binding"/>
    <property type="evidence" value="ECO:0007669"/>
    <property type="project" value="InterPro"/>
</dbReference>
<evidence type="ECO:0008006" key="16">
    <source>
        <dbReference type="Google" id="ProtNLM"/>
    </source>
</evidence>
<dbReference type="InterPro" id="IPR002401">
    <property type="entry name" value="Cyt_P450_E_grp-I"/>
</dbReference>
<protein>
    <recommendedName>
        <fullName evidence="16">Cytochrome P450</fullName>
    </recommendedName>
</protein>
<dbReference type="Pfam" id="PF00067">
    <property type="entry name" value="p450"/>
    <property type="match status" value="1"/>
</dbReference>
<comment type="subcellular location">
    <subcellularLocation>
        <location evidence="2">Membrane</location>
        <topology evidence="2">Single-pass membrane protein</topology>
    </subcellularLocation>
</comment>
<evidence type="ECO:0000256" key="6">
    <source>
        <dbReference type="ARBA" id="ARBA00022989"/>
    </source>
</evidence>
<keyword evidence="11 12" id="KW-0349">Heme</keyword>
<dbReference type="PANTHER" id="PTHR24287:SF5">
    <property type="entry name" value="P450, PUTATIVE (EUROFUNG)-RELATED"/>
    <property type="match status" value="1"/>
</dbReference>
<dbReference type="GO" id="GO:0016705">
    <property type="term" value="F:oxidoreductase activity, acting on paired donors, with incorporation or reduction of molecular oxygen"/>
    <property type="evidence" value="ECO:0007669"/>
    <property type="project" value="InterPro"/>
</dbReference>
<dbReference type="GO" id="GO:0004497">
    <property type="term" value="F:monooxygenase activity"/>
    <property type="evidence" value="ECO:0007669"/>
    <property type="project" value="UniProtKB-KW"/>
</dbReference>
<evidence type="ECO:0000256" key="11">
    <source>
        <dbReference type="PIRSR" id="PIRSR602401-1"/>
    </source>
</evidence>
<comment type="similarity">
    <text evidence="3 12">Belongs to the cytochrome P450 family.</text>
</comment>
<keyword evidence="6 13" id="KW-1133">Transmembrane helix</keyword>